<feature type="region of interest" description="Disordered" evidence="1">
    <location>
        <begin position="31"/>
        <end position="50"/>
    </location>
</feature>
<reference evidence="2" key="1">
    <citation type="submission" date="2019-08" db="EMBL/GenBank/DDBJ databases">
        <title>The improved chromosome-level genome for the pearl oyster Pinctada fucata martensii using PacBio sequencing and Hi-C.</title>
        <authorList>
            <person name="Zheng Z."/>
        </authorList>
    </citation>
    <scope>NUCLEOTIDE SEQUENCE</scope>
    <source>
        <strain evidence="2">ZZ-2019</strain>
        <tissue evidence="2">Adductor muscle</tissue>
    </source>
</reference>
<dbReference type="Proteomes" id="UP001186944">
    <property type="component" value="Unassembled WGS sequence"/>
</dbReference>
<evidence type="ECO:0000313" key="2">
    <source>
        <dbReference type="EMBL" id="KAK3109044.1"/>
    </source>
</evidence>
<protein>
    <submittedName>
        <fullName evidence="2">Uncharacterized protein</fullName>
    </submittedName>
</protein>
<dbReference type="EMBL" id="VSWD01000001">
    <property type="protein sequence ID" value="KAK3109044.1"/>
    <property type="molecule type" value="Genomic_DNA"/>
</dbReference>
<comment type="caution">
    <text evidence="2">The sequence shown here is derived from an EMBL/GenBank/DDBJ whole genome shotgun (WGS) entry which is preliminary data.</text>
</comment>
<evidence type="ECO:0000313" key="3">
    <source>
        <dbReference type="Proteomes" id="UP001186944"/>
    </source>
</evidence>
<feature type="compositionally biased region" description="Basic and acidic residues" evidence="1">
    <location>
        <begin position="36"/>
        <end position="46"/>
    </location>
</feature>
<evidence type="ECO:0000256" key="1">
    <source>
        <dbReference type="SAM" id="MobiDB-lite"/>
    </source>
</evidence>
<organism evidence="2 3">
    <name type="scientific">Pinctada imbricata</name>
    <name type="common">Atlantic pearl-oyster</name>
    <name type="synonym">Pinctada martensii</name>
    <dbReference type="NCBI Taxonomy" id="66713"/>
    <lineage>
        <taxon>Eukaryota</taxon>
        <taxon>Metazoa</taxon>
        <taxon>Spiralia</taxon>
        <taxon>Lophotrochozoa</taxon>
        <taxon>Mollusca</taxon>
        <taxon>Bivalvia</taxon>
        <taxon>Autobranchia</taxon>
        <taxon>Pteriomorphia</taxon>
        <taxon>Pterioida</taxon>
        <taxon>Pterioidea</taxon>
        <taxon>Pteriidae</taxon>
        <taxon>Pinctada</taxon>
    </lineage>
</organism>
<dbReference type="AlphaFoldDB" id="A0AA89C4X6"/>
<proteinExistence type="predicted"/>
<sequence length="118" mass="13756">MQVNINGPETTSNAAETIVKQTIKQWYEPKQRRKLPKCEDKPKEGEVPMFTVKQRDVSTQADIGVPEQDVQEKVQEVLKLLNIRSKELVSESSESEESEEDEADYEIEKELEFEHFRM</sequence>
<keyword evidence="3" id="KW-1185">Reference proteome</keyword>
<accession>A0AA89C4X6</accession>
<name>A0AA89C4X6_PINIB</name>
<gene>
    <name evidence="2" type="ORF">FSP39_021773</name>
</gene>